<evidence type="ECO:0000313" key="3">
    <source>
        <dbReference type="Proteomes" id="UP001321760"/>
    </source>
</evidence>
<keyword evidence="3" id="KW-1185">Reference proteome</keyword>
<dbReference type="InterPro" id="IPR000182">
    <property type="entry name" value="GNAT_dom"/>
</dbReference>
<dbReference type="InterPro" id="IPR016181">
    <property type="entry name" value="Acyl_CoA_acyltransferase"/>
</dbReference>
<dbReference type="CDD" id="cd04301">
    <property type="entry name" value="NAT_SF"/>
    <property type="match status" value="1"/>
</dbReference>
<dbReference type="GO" id="GO:1990189">
    <property type="term" value="F:protein N-terminal-serine acetyltransferase activity"/>
    <property type="evidence" value="ECO:0007669"/>
    <property type="project" value="TreeGrafter"/>
</dbReference>
<dbReference type="Pfam" id="PF13302">
    <property type="entry name" value="Acetyltransf_3"/>
    <property type="match status" value="1"/>
</dbReference>
<protein>
    <submittedName>
        <fullName evidence="2">Acyl-CoA N-acyltransferase</fullName>
    </submittedName>
</protein>
<dbReference type="PANTHER" id="PTHR43441">
    <property type="entry name" value="RIBOSOMAL-PROTEIN-SERINE ACETYLTRANSFERASE"/>
    <property type="match status" value="1"/>
</dbReference>
<dbReference type="EMBL" id="MU865936">
    <property type="protein sequence ID" value="KAK4449655.1"/>
    <property type="molecule type" value="Genomic_DNA"/>
</dbReference>
<sequence length="289" mass="31919">MEGTNDDNIEKATQNFVFPVPSLLEDDRIKLIPFNIPKHAQTVFTHTRDDPYAYAHLSFGPYDAVDGYEKLIKGLEEDETVFIFAILLKEKDVEDPEGMLIGTMAYCGANVEDRSIEISLVQIFPRYRRRGFAVDAGRLLLDYALTPAAEGGLGVVRVEWHASAANLGSIAVAERLGFERYGVVRYERFLKGGKERGKLFYKMNLQLLALTLLGSLNLASAACPSNAYSTTWTGGGCNFYGPNGVASCINLCKDQSSGRKCCSTVETSVERSGCLLGMSICRCTCQRRY</sequence>
<dbReference type="PROSITE" id="PS51186">
    <property type="entry name" value="GNAT"/>
    <property type="match status" value="1"/>
</dbReference>
<comment type="caution">
    <text evidence="2">The sequence shown here is derived from an EMBL/GenBank/DDBJ whole genome shotgun (WGS) entry which is preliminary data.</text>
</comment>
<dbReference type="GO" id="GO:0008999">
    <property type="term" value="F:protein-N-terminal-alanine acetyltransferase activity"/>
    <property type="evidence" value="ECO:0007669"/>
    <property type="project" value="TreeGrafter"/>
</dbReference>
<evidence type="ECO:0000259" key="1">
    <source>
        <dbReference type="PROSITE" id="PS51186"/>
    </source>
</evidence>
<feature type="domain" description="N-acetyltransferase" evidence="1">
    <location>
        <begin position="54"/>
        <end position="206"/>
    </location>
</feature>
<reference evidence="2" key="2">
    <citation type="submission" date="2023-05" db="EMBL/GenBank/DDBJ databases">
        <authorList>
            <consortium name="Lawrence Berkeley National Laboratory"/>
            <person name="Steindorff A."/>
            <person name="Hensen N."/>
            <person name="Bonometti L."/>
            <person name="Westerberg I."/>
            <person name="Brannstrom I.O."/>
            <person name="Guillou S."/>
            <person name="Cros-Aarteil S."/>
            <person name="Calhoun S."/>
            <person name="Haridas S."/>
            <person name="Kuo A."/>
            <person name="Mondo S."/>
            <person name="Pangilinan J."/>
            <person name="Riley R."/>
            <person name="Labutti K."/>
            <person name="Andreopoulos B."/>
            <person name="Lipzen A."/>
            <person name="Chen C."/>
            <person name="Yanf M."/>
            <person name="Daum C."/>
            <person name="Ng V."/>
            <person name="Clum A."/>
            <person name="Ohm R."/>
            <person name="Martin F."/>
            <person name="Silar P."/>
            <person name="Natvig D."/>
            <person name="Lalanne C."/>
            <person name="Gautier V."/>
            <person name="Ament-Velasquez S.L."/>
            <person name="Kruys A."/>
            <person name="Hutchinson M.I."/>
            <person name="Powell A.J."/>
            <person name="Barry K."/>
            <person name="Miller A.N."/>
            <person name="Grigoriev I.V."/>
            <person name="Debuchy R."/>
            <person name="Gladieux P."/>
            <person name="Thoren M.H."/>
            <person name="Johannesson H."/>
        </authorList>
    </citation>
    <scope>NUCLEOTIDE SEQUENCE</scope>
    <source>
        <strain evidence="2">PSN243</strain>
    </source>
</reference>
<evidence type="ECO:0000313" key="2">
    <source>
        <dbReference type="EMBL" id="KAK4449655.1"/>
    </source>
</evidence>
<organism evidence="2 3">
    <name type="scientific">Podospora aff. communis PSN243</name>
    <dbReference type="NCBI Taxonomy" id="3040156"/>
    <lineage>
        <taxon>Eukaryota</taxon>
        <taxon>Fungi</taxon>
        <taxon>Dikarya</taxon>
        <taxon>Ascomycota</taxon>
        <taxon>Pezizomycotina</taxon>
        <taxon>Sordariomycetes</taxon>
        <taxon>Sordariomycetidae</taxon>
        <taxon>Sordariales</taxon>
        <taxon>Podosporaceae</taxon>
        <taxon>Podospora</taxon>
    </lineage>
</organism>
<dbReference type="InterPro" id="IPR051908">
    <property type="entry name" value="Ribosomal_N-acetyltransferase"/>
</dbReference>
<dbReference type="SUPFAM" id="SSF55729">
    <property type="entry name" value="Acyl-CoA N-acyltransferases (Nat)"/>
    <property type="match status" value="1"/>
</dbReference>
<dbReference type="PANTHER" id="PTHR43441:SF5">
    <property type="entry name" value="FAMILY ACETYLTRANSFERASE, PUTATIVE-RELATED"/>
    <property type="match status" value="1"/>
</dbReference>
<name>A0AAV9GNY9_9PEZI</name>
<dbReference type="Proteomes" id="UP001321760">
    <property type="component" value="Unassembled WGS sequence"/>
</dbReference>
<dbReference type="AlphaFoldDB" id="A0AAV9GNY9"/>
<accession>A0AAV9GNY9</accession>
<reference evidence="2" key="1">
    <citation type="journal article" date="2023" name="Mol. Phylogenet. Evol.">
        <title>Genome-scale phylogeny and comparative genomics of the fungal order Sordariales.</title>
        <authorList>
            <person name="Hensen N."/>
            <person name="Bonometti L."/>
            <person name="Westerberg I."/>
            <person name="Brannstrom I.O."/>
            <person name="Guillou S."/>
            <person name="Cros-Aarteil S."/>
            <person name="Calhoun S."/>
            <person name="Haridas S."/>
            <person name="Kuo A."/>
            <person name="Mondo S."/>
            <person name="Pangilinan J."/>
            <person name="Riley R."/>
            <person name="LaButti K."/>
            <person name="Andreopoulos B."/>
            <person name="Lipzen A."/>
            <person name="Chen C."/>
            <person name="Yan M."/>
            <person name="Daum C."/>
            <person name="Ng V."/>
            <person name="Clum A."/>
            <person name="Steindorff A."/>
            <person name="Ohm R.A."/>
            <person name="Martin F."/>
            <person name="Silar P."/>
            <person name="Natvig D.O."/>
            <person name="Lalanne C."/>
            <person name="Gautier V."/>
            <person name="Ament-Velasquez S.L."/>
            <person name="Kruys A."/>
            <person name="Hutchinson M.I."/>
            <person name="Powell A.J."/>
            <person name="Barry K."/>
            <person name="Miller A.N."/>
            <person name="Grigoriev I.V."/>
            <person name="Debuchy R."/>
            <person name="Gladieux P."/>
            <person name="Hiltunen Thoren M."/>
            <person name="Johannesson H."/>
        </authorList>
    </citation>
    <scope>NUCLEOTIDE SEQUENCE</scope>
    <source>
        <strain evidence="2">PSN243</strain>
    </source>
</reference>
<dbReference type="Gene3D" id="3.40.630.30">
    <property type="match status" value="1"/>
</dbReference>
<proteinExistence type="predicted"/>
<gene>
    <name evidence="2" type="ORF">QBC34DRAFT_438090</name>
</gene>